<evidence type="ECO:0000256" key="11">
    <source>
        <dbReference type="ARBA" id="ARBA00033067"/>
    </source>
</evidence>
<dbReference type="Gene3D" id="3.90.25.10">
    <property type="entry name" value="UDP-galactose 4-epimerase, domain 1"/>
    <property type="match status" value="1"/>
</dbReference>
<keyword evidence="14" id="KW-1185">Reference proteome</keyword>
<evidence type="ECO:0000313" key="13">
    <source>
        <dbReference type="EMBL" id="TFB53944.1"/>
    </source>
</evidence>
<comment type="similarity">
    <text evidence="4">Belongs to the NAD(P)-dependent epimerase/dehydratase family.</text>
</comment>
<dbReference type="Pfam" id="PF01370">
    <property type="entry name" value="Epimerase"/>
    <property type="match status" value="1"/>
</dbReference>
<dbReference type="InterPro" id="IPR036291">
    <property type="entry name" value="NAD(P)-bd_dom_sf"/>
</dbReference>
<feature type="domain" description="NAD-dependent epimerase/dehydratase" evidence="12">
    <location>
        <begin position="3"/>
        <end position="250"/>
    </location>
</feature>
<dbReference type="EC" id="5.1.3.2" evidence="5"/>
<keyword evidence="9" id="KW-0119">Carbohydrate metabolism</keyword>
<evidence type="ECO:0000256" key="10">
    <source>
        <dbReference type="ARBA" id="ARBA00031367"/>
    </source>
</evidence>
<keyword evidence="8 13" id="KW-0413">Isomerase</keyword>
<evidence type="ECO:0000256" key="2">
    <source>
        <dbReference type="ARBA" id="ARBA00001911"/>
    </source>
</evidence>
<sequence>MSILVTGGAGYIGSHVLRLLRDRGDDVVVIDDLSTGRLERIGDVPCVTINLAADDSPDLIAQVIAAYGVTAVIHLAAKKQVGESVERPGFYYRENVGGLANLFLGIEGTPVDRFVFSSSAAVYGSPASSTVREMDATQPVNPYGETKLAGEWLVRAAAHSLGIKTVSLRYFNVAGAGWPDLGDSKPLNLLTLAIAAIERGDQPVIFGDDFPTQDGTGVRDYVHVSDLAAAHLVALDGLAGGLEHDVFNVGTGTGASVREILAELQRVSGEDREPRITARRAGDPATVVADITRITQELSWRAERGVADMVESAWSAHLHERAGLAGVPVAPERA</sequence>
<dbReference type="EMBL" id="SOEZ01000023">
    <property type="protein sequence ID" value="TFB53944.1"/>
    <property type="molecule type" value="Genomic_DNA"/>
</dbReference>
<comment type="caution">
    <text evidence="13">The sequence shown here is derived from an EMBL/GenBank/DDBJ whole genome shotgun (WGS) entry which is preliminary data.</text>
</comment>
<dbReference type="Proteomes" id="UP000297866">
    <property type="component" value="Unassembled WGS sequence"/>
</dbReference>
<comment type="pathway">
    <text evidence="3">Carbohydrate metabolism; galactose metabolism.</text>
</comment>
<dbReference type="RefSeq" id="WP_134488553.1">
    <property type="nucleotide sequence ID" value="NZ_SOEZ01000023.1"/>
</dbReference>
<evidence type="ECO:0000256" key="1">
    <source>
        <dbReference type="ARBA" id="ARBA00000083"/>
    </source>
</evidence>
<evidence type="ECO:0000256" key="3">
    <source>
        <dbReference type="ARBA" id="ARBA00004947"/>
    </source>
</evidence>
<dbReference type="GO" id="GO:0003978">
    <property type="term" value="F:UDP-glucose 4-epimerase activity"/>
    <property type="evidence" value="ECO:0007669"/>
    <property type="project" value="UniProtKB-EC"/>
</dbReference>
<protein>
    <recommendedName>
        <fullName evidence="6">UDP-glucose 4-epimerase</fullName>
        <ecNumber evidence="5">5.1.3.2</ecNumber>
    </recommendedName>
    <alternativeName>
        <fullName evidence="11">Galactowaldenase</fullName>
    </alternativeName>
    <alternativeName>
        <fullName evidence="10">UDP-galactose 4-epimerase</fullName>
    </alternativeName>
</protein>
<gene>
    <name evidence="13" type="primary">galE</name>
    <name evidence="13" type="ORF">E3O23_04440</name>
</gene>
<accession>A0A4R8UG70</accession>
<dbReference type="OrthoDB" id="9801785at2"/>
<dbReference type="PANTHER" id="PTHR43725:SF53">
    <property type="entry name" value="UDP-ARABINOSE 4-EPIMERASE 1"/>
    <property type="match status" value="1"/>
</dbReference>
<evidence type="ECO:0000256" key="9">
    <source>
        <dbReference type="ARBA" id="ARBA00023277"/>
    </source>
</evidence>
<evidence type="ECO:0000256" key="8">
    <source>
        <dbReference type="ARBA" id="ARBA00023235"/>
    </source>
</evidence>
<dbReference type="NCBIfam" id="TIGR01179">
    <property type="entry name" value="galE"/>
    <property type="match status" value="1"/>
</dbReference>
<dbReference type="GO" id="GO:0033499">
    <property type="term" value="P:galactose catabolic process via UDP-galactose, Leloir pathway"/>
    <property type="evidence" value="ECO:0007669"/>
    <property type="project" value="TreeGrafter"/>
</dbReference>
<evidence type="ECO:0000313" key="14">
    <source>
        <dbReference type="Proteomes" id="UP000297866"/>
    </source>
</evidence>
<evidence type="ECO:0000256" key="5">
    <source>
        <dbReference type="ARBA" id="ARBA00013189"/>
    </source>
</evidence>
<evidence type="ECO:0000259" key="12">
    <source>
        <dbReference type="Pfam" id="PF01370"/>
    </source>
</evidence>
<dbReference type="Gene3D" id="3.40.50.720">
    <property type="entry name" value="NAD(P)-binding Rossmann-like Domain"/>
    <property type="match status" value="1"/>
</dbReference>
<dbReference type="SUPFAM" id="SSF51735">
    <property type="entry name" value="NAD(P)-binding Rossmann-fold domains"/>
    <property type="match status" value="1"/>
</dbReference>
<proteinExistence type="inferred from homology"/>
<evidence type="ECO:0000256" key="4">
    <source>
        <dbReference type="ARBA" id="ARBA00007637"/>
    </source>
</evidence>
<comment type="cofactor">
    <cofactor evidence="2">
        <name>NAD(+)</name>
        <dbReference type="ChEBI" id="CHEBI:57540"/>
    </cofactor>
</comment>
<evidence type="ECO:0000256" key="7">
    <source>
        <dbReference type="ARBA" id="ARBA00023027"/>
    </source>
</evidence>
<name>A0A4R8UG70_9MICO</name>
<dbReference type="AlphaFoldDB" id="A0A4R8UG70"/>
<dbReference type="PANTHER" id="PTHR43725">
    <property type="entry name" value="UDP-GLUCOSE 4-EPIMERASE"/>
    <property type="match status" value="1"/>
</dbReference>
<dbReference type="InterPro" id="IPR005886">
    <property type="entry name" value="UDP_G4E"/>
</dbReference>
<organism evidence="13 14">
    <name type="scientific">Cryobacterium tagatosivorans</name>
    <dbReference type="NCBI Taxonomy" id="1259199"/>
    <lineage>
        <taxon>Bacteria</taxon>
        <taxon>Bacillati</taxon>
        <taxon>Actinomycetota</taxon>
        <taxon>Actinomycetes</taxon>
        <taxon>Micrococcales</taxon>
        <taxon>Microbacteriaceae</taxon>
        <taxon>Cryobacterium</taxon>
    </lineage>
</organism>
<dbReference type="UniPathway" id="UPA00214"/>
<reference evidence="13 14" key="1">
    <citation type="submission" date="2019-03" db="EMBL/GenBank/DDBJ databases">
        <title>Genomics of glacier-inhabiting Cryobacterium strains.</title>
        <authorList>
            <person name="Liu Q."/>
            <person name="Xin Y.-H."/>
        </authorList>
    </citation>
    <scope>NUCLEOTIDE SEQUENCE [LARGE SCALE GENOMIC DNA]</scope>
    <source>
        <strain evidence="13 14">Sr47</strain>
    </source>
</reference>
<keyword evidence="7" id="KW-0520">NAD</keyword>
<evidence type="ECO:0000256" key="6">
    <source>
        <dbReference type="ARBA" id="ARBA00018569"/>
    </source>
</evidence>
<comment type="catalytic activity">
    <reaction evidence="1">
        <text>UDP-alpha-D-glucose = UDP-alpha-D-galactose</text>
        <dbReference type="Rhea" id="RHEA:22168"/>
        <dbReference type="ChEBI" id="CHEBI:58885"/>
        <dbReference type="ChEBI" id="CHEBI:66914"/>
        <dbReference type="EC" id="5.1.3.2"/>
    </reaction>
</comment>
<dbReference type="InterPro" id="IPR001509">
    <property type="entry name" value="Epimerase_deHydtase"/>
</dbReference>